<dbReference type="Proteomes" id="UP000032180">
    <property type="component" value="Chromosome 5"/>
</dbReference>
<evidence type="ECO:0000313" key="3">
    <source>
        <dbReference type="Proteomes" id="UP000032180"/>
    </source>
</evidence>
<dbReference type="HOGENOM" id="CLU_793123_0_0_1"/>
<protein>
    <submittedName>
        <fullName evidence="2">Uncharacterized protein</fullName>
    </submittedName>
</protein>
<reference evidence="2 3" key="1">
    <citation type="submission" date="2012-08" db="EMBL/GenBank/DDBJ databases">
        <title>Oryza genome evolution.</title>
        <authorList>
            <person name="Wing R.A."/>
        </authorList>
    </citation>
    <scope>NUCLEOTIDE SEQUENCE</scope>
</reference>
<evidence type="ECO:0000256" key="1">
    <source>
        <dbReference type="SAM" id="MobiDB-lite"/>
    </source>
</evidence>
<sequence length="350" mass="37822">MGRPEVSCGLLLAVSSSLSESESLSDELLHDDPEPLLEDEEESRLLLLLELGEFSVSGKGDAATDVDQLIILLLFLGKRGELKIVHDEQGRNAAADVQVLIDDLPVLQMTDGVGRVHRLDLGPFRLSNLNKTESLVERRSTSISSLSGHTKQQHWLRINPTMCGGKGISAESEERRPVRRSLCAMGMVGPITSTSTIGPVFLLFLGNASPSVLGMTTGRVFLPRREGAHASERGAAASFAAAPLLALRWATKPSAFLRRAHTARRSDSIRSISRRSQGNAAAMAGGGAVPTAMSQIDRPTESMGGVGIEKRAGGEERWIESSGRKGGDRWMDWEWKGKRRSAAAEDFCRA</sequence>
<reference evidence="3" key="2">
    <citation type="submission" date="2013-12" db="EMBL/GenBank/DDBJ databases">
        <authorList>
            <person name="Yu Y."/>
            <person name="Lee S."/>
            <person name="de Baynast K."/>
            <person name="Wissotski M."/>
            <person name="Liu L."/>
            <person name="Talag J."/>
            <person name="Goicoechea J."/>
            <person name="Angelova A."/>
            <person name="Jetty R."/>
            <person name="Kudrna D."/>
            <person name="Golser W."/>
            <person name="Rivera L."/>
            <person name="Zhang J."/>
            <person name="Wing R."/>
        </authorList>
    </citation>
    <scope>NUCLEOTIDE SEQUENCE</scope>
</reference>
<dbReference type="Gramene" id="LPERR05G09490.1">
    <property type="protein sequence ID" value="LPERR05G09490.1"/>
    <property type="gene ID" value="LPERR05G09490"/>
</dbReference>
<name>A0A0D9WF72_9ORYZ</name>
<organism evidence="2 3">
    <name type="scientific">Leersia perrieri</name>
    <dbReference type="NCBI Taxonomy" id="77586"/>
    <lineage>
        <taxon>Eukaryota</taxon>
        <taxon>Viridiplantae</taxon>
        <taxon>Streptophyta</taxon>
        <taxon>Embryophyta</taxon>
        <taxon>Tracheophyta</taxon>
        <taxon>Spermatophyta</taxon>
        <taxon>Magnoliopsida</taxon>
        <taxon>Liliopsida</taxon>
        <taxon>Poales</taxon>
        <taxon>Poaceae</taxon>
        <taxon>BOP clade</taxon>
        <taxon>Oryzoideae</taxon>
        <taxon>Oryzeae</taxon>
        <taxon>Oryzinae</taxon>
        <taxon>Leersia</taxon>
    </lineage>
</organism>
<feature type="region of interest" description="Disordered" evidence="1">
    <location>
        <begin position="267"/>
        <end position="307"/>
    </location>
</feature>
<keyword evidence="3" id="KW-1185">Reference proteome</keyword>
<dbReference type="AlphaFoldDB" id="A0A0D9WF72"/>
<reference evidence="2" key="3">
    <citation type="submission" date="2015-04" db="UniProtKB">
        <authorList>
            <consortium name="EnsemblPlants"/>
        </authorList>
    </citation>
    <scope>IDENTIFICATION</scope>
</reference>
<dbReference type="EnsemblPlants" id="LPERR05G09490.1">
    <property type="protein sequence ID" value="LPERR05G09490.1"/>
    <property type="gene ID" value="LPERR05G09490"/>
</dbReference>
<accession>A0A0D9WF72</accession>
<evidence type="ECO:0000313" key="2">
    <source>
        <dbReference type="EnsemblPlants" id="LPERR05G09490.1"/>
    </source>
</evidence>
<feature type="compositionally biased region" description="Low complexity" evidence="1">
    <location>
        <begin position="269"/>
        <end position="283"/>
    </location>
</feature>
<proteinExistence type="predicted"/>